<evidence type="ECO:0000313" key="1">
    <source>
        <dbReference type="EMBL" id="JAH73862.1"/>
    </source>
</evidence>
<organism evidence="1">
    <name type="scientific">Anguilla anguilla</name>
    <name type="common">European freshwater eel</name>
    <name type="synonym">Muraena anguilla</name>
    <dbReference type="NCBI Taxonomy" id="7936"/>
    <lineage>
        <taxon>Eukaryota</taxon>
        <taxon>Metazoa</taxon>
        <taxon>Chordata</taxon>
        <taxon>Craniata</taxon>
        <taxon>Vertebrata</taxon>
        <taxon>Euteleostomi</taxon>
        <taxon>Actinopterygii</taxon>
        <taxon>Neopterygii</taxon>
        <taxon>Teleostei</taxon>
        <taxon>Anguilliformes</taxon>
        <taxon>Anguillidae</taxon>
        <taxon>Anguilla</taxon>
    </lineage>
</organism>
<protein>
    <submittedName>
        <fullName evidence="1">Uncharacterized protein</fullName>
    </submittedName>
</protein>
<name>A0A0E9V746_ANGAN</name>
<dbReference type="EMBL" id="GBXM01034715">
    <property type="protein sequence ID" value="JAH73862.1"/>
    <property type="molecule type" value="Transcribed_RNA"/>
</dbReference>
<proteinExistence type="predicted"/>
<accession>A0A0E9V746</accession>
<sequence>MYQGSGYFDPCPCLTNTKINYTNFPLQFWRCKQDNKFSFTV</sequence>
<dbReference type="AlphaFoldDB" id="A0A0E9V746"/>
<reference evidence="1" key="2">
    <citation type="journal article" date="2015" name="Fish Shellfish Immunol.">
        <title>Early steps in the European eel (Anguilla anguilla)-Vibrio vulnificus interaction in the gills: Role of the RtxA13 toxin.</title>
        <authorList>
            <person name="Callol A."/>
            <person name="Pajuelo D."/>
            <person name="Ebbesson L."/>
            <person name="Teles M."/>
            <person name="MacKenzie S."/>
            <person name="Amaro C."/>
        </authorList>
    </citation>
    <scope>NUCLEOTIDE SEQUENCE</scope>
</reference>
<reference evidence="1" key="1">
    <citation type="submission" date="2014-11" db="EMBL/GenBank/DDBJ databases">
        <authorList>
            <person name="Amaro Gonzalez C."/>
        </authorList>
    </citation>
    <scope>NUCLEOTIDE SEQUENCE</scope>
</reference>